<dbReference type="SUPFAM" id="SSF49785">
    <property type="entry name" value="Galactose-binding domain-like"/>
    <property type="match status" value="1"/>
</dbReference>
<dbReference type="InterPro" id="IPR027417">
    <property type="entry name" value="P-loop_NTPase"/>
</dbReference>
<keyword evidence="6" id="KW-0547">Nucleotide-binding</keyword>
<dbReference type="InterPro" id="IPR008979">
    <property type="entry name" value="Galactose-bd-like_sf"/>
</dbReference>
<dbReference type="Gene3D" id="3.40.50.300">
    <property type="entry name" value="P-loop containing nucleotide triphosphate hydrolases"/>
    <property type="match status" value="1"/>
</dbReference>
<evidence type="ECO:0000259" key="15">
    <source>
        <dbReference type="SMART" id="SM00053"/>
    </source>
</evidence>
<dbReference type="InterPro" id="IPR022812">
    <property type="entry name" value="Dynamin"/>
</dbReference>
<accession>A0AAD6J4U7</accession>
<dbReference type="Pfam" id="PF01031">
    <property type="entry name" value="Dynamin_M"/>
    <property type="match status" value="1"/>
</dbReference>
<keyword evidence="8" id="KW-0342">GTP-binding</keyword>
<keyword evidence="10" id="KW-0804">Transcription</keyword>
<dbReference type="Pfam" id="PF08547">
    <property type="entry name" value="CIA30"/>
    <property type="match status" value="1"/>
</dbReference>
<dbReference type="GO" id="GO:0003924">
    <property type="term" value="F:GTPase activity"/>
    <property type="evidence" value="ECO:0007669"/>
    <property type="project" value="InterPro"/>
</dbReference>
<dbReference type="SMART" id="SM00053">
    <property type="entry name" value="DYNc"/>
    <property type="match status" value="1"/>
</dbReference>
<comment type="caution">
    <text evidence="17">The sequence shown here is derived from an EMBL/GenBank/DDBJ whole genome shotgun (WGS) entry which is preliminary data.</text>
</comment>
<evidence type="ECO:0000256" key="5">
    <source>
        <dbReference type="ARBA" id="ARBA00022491"/>
    </source>
</evidence>
<name>A0AAD6J4U7_DREDA</name>
<dbReference type="InterPro" id="IPR019035">
    <property type="entry name" value="Mediator_Med12"/>
</dbReference>
<evidence type="ECO:0000256" key="4">
    <source>
        <dbReference type="ARBA" id="ARBA00019622"/>
    </source>
</evidence>
<dbReference type="Gene3D" id="1.20.120.1240">
    <property type="entry name" value="Dynamin, middle domain"/>
    <property type="match status" value="1"/>
</dbReference>
<evidence type="ECO:0000313" key="18">
    <source>
        <dbReference type="Proteomes" id="UP001221413"/>
    </source>
</evidence>
<comment type="similarity">
    <text evidence="2">Belongs to the Mediator complex subunit 12 family.</text>
</comment>
<feature type="compositionally biased region" description="Low complexity" evidence="14">
    <location>
        <begin position="57"/>
        <end position="94"/>
    </location>
</feature>
<gene>
    <name evidence="17" type="ORF">Dda_0268</name>
</gene>
<feature type="region of interest" description="Disordered" evidence="14">
    <location>
        <begin position="1"/>
        <end position="130"/>
    </location>
</feature>
<evidence type="ECO:0000256" key="6">
    <source>
        <dbReference type="ARBA" id="ARBA00022741"/>
    </source>
</evidence>
<evidence type="ECO:0000256" key="14">
    <source>
        <dbReference type="SAM" id="MobiDB-lite"/>
    </source>
</evidence>
<dbReference type="InterPro" id="IPR045063">
    <property type="entry name" value="Dynamin_N"/>
</dbReference>
<evidence type="ECO:0000256" key="10">
    <source>
        <dbReference type="ARBA" id="ARBA00023163"/>
    </source>
</evidence>
<evidence type="ECO:0000256" key="8">
    <source>
        <dbReference type="ARBA" id="ARBA00023134"/>
    </source>
</evidence>
<evidence type="ECO:0000313" key="17">
    <source>
        <dbReference type="EMBL" id="KAJ6264126.1"/>
    </source>
</evidence>
<sequence length="2582" mass="289239">MSTVAKPRQQRGGRRPSQPLSGTTPGPLVIPGSGSHASTPTSSQSGSRVSHSHSRQSSKSTGVIDLTSPTLPTPTSRGRGHSGSAVKSSAASPSVLRSAAQESFPPTMPQKGPLDVSNSRRKPRYTFPFPTTAQQQQNGMVPFLISFNSQPIDLRTIPQPNRRPKRSTRQKVVVPPPTTQLQSKDKLKSYNIEPPQGIHSYPFRDNTGKDLKDPKYPDFFPWKGNHAEDHVTEHAARTGFSDKMHPGEQGSAKNLLAPLIKKTVGVEVVSSMFATVLEKRLHFNKITTTPTFKFPPRVTFPGQKKEMWLRDLANSTIPLRKLSRMIPLGLRGKELLEECTAKSIPLLRALWYVRCVGANELRTLKRKGAGSLAVGNEAKWLREWTQGIIQYVERAMAECTKEPPPDKPVWKVRMTYVLRLMSHLYSEGLMDKTLFLEWYMNLLEVCSLDRLPLVMLILRAEWAHLTSSRKFCRRLVDALLGKVTQITKSSEPDLCEPLLHRLSGHVTRLLLHHRQAFVNPKSWPTNKPPLLACVDTTDPAIKACIENIAARNRNLDSNSVTKVGAGIVSPRKATIDFLDSIRAPYDIEDVTDGFLSLSNDYPQTIKALCEWAVTSLRVGLQRLYFAVRLLRRISRLGVQIQPPIHEFLLVTTGGRRCKKHVYLLISELVRSKHFAPGKYMSWLISRGALMRHESVDEEQPCYIRLLAEIPVNHRHATGPQRNLRSNLLLQKGFIVSQEAASLARAKEIVTARIPGVFTTDFKADAKPESALTFDELGFICTLTRNAMAELGFWLCDALRKRQALAPAHQIHTSSMGWRASVSEAPPPVIAVGEFLLVRKLLEELEDFGVLAEVIKLVSATDNPEMLSAAADTMSSNVEVYFAIGVVTDILKSLFDRYKALQVRRTMEHRHVERYLTTALFNFAQFSGCDVDIRQSLESDLELSRSQAMMQFGVDATAVGGLNDAVVAMLAGTMLPTARLVQEAFSQLVGSVEAGYHGSGAAQDQRYARLLGRLRQIDGAGFDPMMETWLAQTVKSSSRPMLAVAFSDLLAAGCFELKTVVDIACEVIGGAGDDSGSIEAADVTELAFQTLALLLDDEDSKLSLTEQELYSLRLERKRFRATNGRLFVSIFRKAMKLCVTAADPNLERRLEDSMNNDIVLDLLRHLAFSDFDMLVTELVEPLAPRANPMISKHLSLLIDHLLDEHDSNDISEVDADVQVTRLLQHVNDFSVRLCRLKMRLIFEAEIAHAADTIEAANLRSAVTKAFVGAITEMGSERSAIWAELVGVVDEACVAQIRAYTEEMVLGAAAFPDASSAFLAIDHFVGDEEGARRAGEVLARSLINAIDVTAGAAPSAATAGMGVWMPPILTDKMNTILQALSGVGGEVTIQSDGEVTHSVPPGRDGARRAYIRLRSWIALFLRIVALHRVEFRGPKTSLVEQGRMVVGLCALLENKHVQKDQFMFEMTLDVACALVDEMTEESRQQLRRFLRRKYDVPQICYLLGGVEAWSMGGVTTAVSGTSEWLRGLSRGRLVDFPVKPWEQVSDPTPVAGDNDTSLSMSLFHARKVGHEWSVPETLTIFPSTLGVLLSHQPLDDRFRWGHNSSLCKFLTGDSSGYLEVYPSGYDYDLTHTLYYIPESNPPRMVPTSELTIEGVELFEMATTKYLQEDQLRLEKIDRLHDAGITFRRSPTESVHASIINAGGKEHLNNRKPLEFEAQGISTLNSEEYLGTINSACELMGVPKILDELQEGQESFSNDILKFEFNGPLLEHFSVLDVPGLFRRPISGQTTTSDIGLVRNMVKRYIENPRSIVLAVVPANVDVATQEILQMAEEADPTRERTLTVFTKPDLVDAGSENKIIDLINEKAIGQKLGYCIVRNRSQQEIHTTLAERHSKEATFFTTAPWSLIDRQRAGIQALETRMKTLLINLTRREFQNVSLELAKRLRDCERNLIALGPKLDTEAKRSQKLMELAIGFQNLASNAIDGYYTRHQAFVLNESFRLATTIMRLNEEFSKAMSRYGHSRDFNSNAPSESPQEGAARQIGAEDAISTYNKFREEDLWCLLDTSAYSIRISGEPICEWISNEYNKTRGFEIGTYSPQFLRYLFAEQSNNWEALTSKHMKRIIHEIHLFIYQVLEEVCGDRDITAKIFNYLKPKLLQSYTIAVNQSSMLLDVERKGTLLTLNHYFADNVVKARVDRIHLQFQNLNAWTALDSEEPLLSLSEITKALGKDNAQHQRDEIHDNLKAYYKVARKRFVDAICLQAIDYYLIQDEESPLKLFNPLMHLNVQRASHLSITATTPPIDVAMFRPTLARLYQEPGFWRRSLLHVRWETKKILDGAYISPKDEDLYLFNADDAVTRDRVVVMTDQSEGGHSTADFAIVEEQRPADPPPPPNTPSYRPSIPRVYGVFHGNISSKLPNQKNRPDVNRSGYAGFRTAALGRTILGKRTYDLDRYHMLAMRVKTDHRTYFINVQTDGISDDALHQHRLFVRRTGEWETIVIQPDAFVRTLDGIMSHDQTAMITRRITTVGFSTTDRIEGPFKLCVHSVWATNQAPADAVEAVEVDGKREWLDWGHGTVIGDGRLY</sequence>
<evidence type="ECO:0000256" key="11">
    <source>
        <dbReference type="ARBA" id="ARBA00023242"/>
    </source>
</evidence>
<keyword evidence="7" id="KW-0805">Transcription regulation</keyword>
<evidence type="ECO:0000256" key="7">
    <source>
        <dbReference type="ARBA" id="ARBA00023015"/>
    </source>
</evidence>
<dbReference type="Pfam" id="PF25326">
    <property type="entry name" value="ARM_SRB8"/>
    <property type="match status" value="1"/>
</dbReference>
<organism evidence="17 18">
    <name type="scientific">Drechslerella dactyloides</name>
    <name type="common">Nematode-trapping fungus</name>
    <name type="synonym">Arthrobotrys dactyloides</name>
    <dbReference type="NCBI Taxonomy" id="74499"/>
    <lineage>
        <taxon>Eukaryota</taxon>
        <taxon>Fungi</taxon>
        <taxon>Dikarya</taxon>
        <taxon>Ascomycota</taxon>
        <taxon>Pezizomycotina</taxon>
        <taxon>Orbiliomycetes</taxon>
        <taxon>Orbiliales</taxon>
        <taxon>Orbiliaceae</taxon>
        <taxon>Drechslerella</taxon>
    </lineage>
</organism>
<dbReference type="GO" id="GO:0003712">
    <property type="term" value="F:transcription coregulator activity"/>
    <property type="evidence" value="ECO:0007669"/>
    <property type="project" value="InterPro"/>
</dbReference>
<feature type="region of interest" description="Disordered" evidence="14">
    <location>
        <begin position="152"/>
        <end position="183"/>
    </location>
</feature>
<evidence type="ECO:0000259" key="16">
    <source>
        <dbReference type="SMART" id="SM01281"/>
    </source>
</evidence>
<evidence type="ECO:0000256" key="2">
    <source>
        <dbReference type="ARBA" id="ARBA00010289"/>
    </source>
</evidence>
<reference evidence="17" key="1">
    <citation type="submission" date="2023-01" db="EMBL/GenBank/DDBJ databases">
        <title>The chitinases involved in constricting ring structure development in the nematode-trapping fungus Drechslerella dactyloides.</title>
        <authorList>
            <person name="Wang R."/>
            <person name="Zhang L."/>
            <person name="Tang P."/>
            <person name="Li S."/>
            <person name="Liang L."/>
        </authorList>
    </citation>
    <scope>NUCLEOTIDE SEQUENCE</scope>
    <source>
        <strain evidence="17">YMF1.00031</strain>
    </source>
</reference>
<dbReference type="Pfam" id="PF00350">
    <property type="entry name" value="Dynamin_N"/>
    <property type="match status" value="1"/>
</dbReference>
<dbReference type="Proteomes" id="UP001221413">
    <property type="component" value="Unassembled WGS sequence"/>
</dbReference>
<keyword evidence="5" id="KW-0678">Repressor</keyword>
<dbReference type="InterPro" id="IPR000375">
    <property type="entry name" value="Dynamin_stalk"/>
</dbReference>
<evidence type="ECO:0000256" key="9">
    <source>
        <dbReference type="ARBA" id="ARBA00023159"/>
    </source>
</evidence>
<keyword evidence="9" id="KW-0010">Activator</keyword>
<dbReference type="EMBL" id="JAQGDS010000001">
    <property type="protein sequence ID" value="KAJ6264126.1"/>
    <property type="molecule type" value="Genomic_DNA"/>
</dbReference>
<dbReference type="CDD" id="cd08771">
    <property type="entry name" value="DLP_1"/>
    <property type="match status" value="1"/>
</dbReference>
<evidence type="ECO:0000256" key="13">
    <source>
        <dbReference type="ARBA" id="ARBA00032010"/>
    </source>
</evidence>
<comment type="subunit">
    <text evidence="3">Component of the SRB8-11 complex, which itself associates with the Mediator complex.</text>
</comment>
<dbReference type="InterPro" id="IPR001401">
    <property type="entry name" value="Dynamin_GTPase"/>
</dbReference>
<dbReference type="PRINTS" id="PR00195">
    <property type="entry name" value="DYNAMIN"/>
</dbReference>
<keyword evidence="18" id="KW-1185">Reference proteome</keyword>
<dbReference type="InterPro" id="IPR013857">
    <property type="entry name" value="NADH-UbQ_OxRdtase-assoc_prot30"/>
</dbReference>
<dbReference type="GO" id="GO:0005525">
    <property type="term" value="F:GTP binding"/>
    <property type="evidence" value="ECO:0007669"/>
    <property type="project" value="InterPro"/>
</dbReference>
<comment type="function">
    <text evidence="12">Component of the SRB8-11 complex. The SRB8-11 complex is a regulatory module of the Mediator complex which is itself involved in regulation of basal and activated RNA polymerase II-dependent transcription. The SRB8-11 complex may be involved in the transcriptional repression of a subset of genes regulated by Mediator. It may inhibit the association of the Mediator complex with RNA polymerase II to form the holoenzyme complex.</text>
</comment>
<dbReference type="SMART" id="SM01281">
    <property type="entry name" value="Med12"/>
    <property type="match status" value="1"/>
</dbReference>
<dbReference type="GO" id="GO:0006357">
    <property type="term" value="P:regulation of transcription by RNA polymerase II"/>
    <property type="evidence" value="ECO:0007669"/>
    <property type="project" value="InterPro"/>
</dbReference>
<evidence type="ECO:0000256" key="3">
    <source>
        <dbReference type="ARBA" id="ARBA00011629"/>
    </source>
</evidence>
<protein>
    <recommendedName>
        <fullName evidence="4">Mediator of RNA polymerase II transcription subunit 12</fullName>
    </recommendedName>
    <alternativeName>
        <fullName evidence="13">Mediator complex subunit 12</fullName>
    </alternativeName>
</protein>
<feature type="domain" description="Dynamin GTPase" evidence="15">
    <location>
        <begin position="1666"/>
        <end position="1886"/>
    </location>
</feature>
<dbReference type="Pfam" id="PF09497">
    <property type="entry name" value="Med12"/>
    <property type="match status" value="1"/>
</dbReference>
<keyword evidence="11" id="KW-0539">Nucleus</keyword>
<dbReference type="PANTHER" id="PTHR46567:SF1">
    <property type="entry name" value="MEDIATOR OF RNA POLYMERASE II TRANSCRIPTION SUBUNIT 12"/>
    <property type="match status" value="1"/>
</dbReference>
<comment type="subcellular location">
    <subcellularLocation>
        <location evidence="1">Nucleus</location>
    </subcellularLocation>
</comment>
<dbReference type="PANTHER" id="PTHR46567">
    <property type="entry name" value="MEDIATOR OF RNA POLYMERASE II TRANSCRIPTION SUBUNIT 12"/>
    <property type="match status" value="1"/>
</dbReference>
<evidence type="ECO:0000256" key="12">
    <source>
        <dbReference type="ARBA" id="ARBA00025661"/>
    </source>
</evidence>
<evidence type="ECO:0000256" key="1">
    <source>
        <dbReference type="ARBA" id="ARBA00004123"/>
    </source>
</evidence>
<feature type="domain" description="Mediator complex subunit Med12" evidence="16">
    <location>
        <begin position="291"/>
        <end position="354"/>
    </location>
</feature>
<proteinExistence type="inferred from homology"/>
<dbReference type="GO" id="GO:0016592">
    <property type="term" value="C:mediator complex"/>
    <property type="evidence" value="ECO:0007669"/>
    <property type="project" value="InterPro"/>
</dbReference>
<dbReference type="SUPFAM" id="SSF52540">
    <property type="entry name" value="P-loop containing nucleoside triphosphate hydrolases"/>
    <property type="match status" value="1"/>
</dbReference>
<dbReference type="InterPro" id="IPR057344">
    <property type="entry name" value="ARM_SRB8"/>
</dbReference>